<dbReference type="InterPro" id="IPR034683">
    <property type="entry name" value="IspD/TarI"/>
</dbReference>
<gene>
    <name evidence="9" type="primary">ispD</name>
    <name evidence="9" type="ORF">AABB31_09725</name>
</gene>
<dbReference type="CDD" id="cd02516">
    <property type="entry name" value="CDP-ME_synthetase"/>
    <property type="match status" value="1"/>
</dbReference>
<dbReference type="InterPro" id="IPR050088">
    <property type="entry name" value="IspD/TarI_cytidylyltransf_bact"/>
</dbReference>
<dbReference type="PANTHER" id="PTHR32125:SF4">
    <property type="entry name" value="2-C-METHYL-D-ERYTHRITOL 4-PHOSPHATE CYTIDYLYLTRANSFERASE, CHLOROPLASTIC"/>
    <property type="match status" value="1"/>
</dbReference>
<evidence type="ECO:0000256" key="7">
    <source>
        <dbReference type="ARBA" id="ARBA00022695"/>
    </source>
</evidence>
<name>A0AAN0NM65_9RHOB</name>
<evidence type="ECO:0000256" key="5">
    <source>
        <dbReference type="ARBA" id="ARBA00019056"/>
    </source>
</evidence>
<dbReference type="EC" id="2.7.7.60" evidence="4"/>
<dbReference type="GO" id="GO:0050518">
    <property type="term" value="F:2-C-methyl-D-erythritol 4-phosphate cytidylyltransferase activity"/>
    <property type="evidence" value="ECO:0007669"/>
    <property type="project" value="UniProtKB-EC"/>
</dbReference>
<keyword evidence="7 9" id="KW-0548">Nucleotidyltransferase</keyword>
<dbReference type="InterPro" id="IPR001228">
    <property type="entry name" value="IspD"/>
</dbReference>
<evidence type="ECO:0000256" key="4">
    <source>
        <dbReference type="ARBA" id="ARBA00012526"/>
    </source>
</evidence>
<evidence type="ECO:0000313" key="10">
    <source>
        <dbReference type="Proteomes" id="UP001470809"/>
    </source>
</evidence>
<evidence type="ECO:0000256" key="6">
    <source>
        <dbReference type="ARBA" id="ARBA00022679"/>
    </source>
</evidence>
<dbReference type="NCBIfam" id="TIGR00453">
    <property type="entry name" value="ispD"/>
    <property type="match status" value="1"/>
</dbReference>
<evidence type="ECO:0000256" key="1">
    <source>
        <dbReference type="ARBA" id="ARBA00001282"/>
    </source>
</evidence>
<organism evidence="9 10">
    <name type="scientific">Yoonia rhodophyticola</name>
    <dbReference type="NCBI Taxonomy" id="3137370"/>
    <lineage>
        <taxon>Bacteria</taxon>
        <taxon>Pseudomonadati</taxon>
        <taxon>Pseudomonadota</taxon>
        <taxon>Alphaproteobacteria</taxon>
        <taxon>Rhodobacterales</taxon>
        <taxon>Paracoccaceae</taxon>
        <taxon>Yoonia</taxon>
    </lineage>
</organism>
<dbReference type="AlphaFoldDB" id="A0AAN0NM65"/>
<protein>
    <recommendedName>
        <fullName evidence="5">2-C-methyl-D-erythritol 4-phosphate cytidylyltransferase</fullName>
        <ecNumber evidence="4">2.7.7.60</ecNumber>
    </recommendedName>
</protein>
<comment type="similarity">
    <text evidence="3">Belongs to the IspD/TarI cytidylyltransferase family. IspD subfamily.</text>
</comment>
<evidence type="ECO:0000256" key="2">
    <source>
        <dbReference type="ARBA" id="ARBA00004787"/>
    </source>
</evidence>
<dbReference type="PANTHER" id="PTHR32125">
    <property type="entry name" value="2-C-METHYL-D-ERYTHRITOL 4-PHOSPHATE CYTIDYLYLTRANSFERASE, CHLOROPLASTIC"/>
    <property type="match status" value="1"/>
</dbReference>
<keyword evidence="8" id="KW-0414">Isoprene biosynthesis</keyword>
<dbReference type="InterPro" id="IPR029044">
    <property type="entry name" value="Nucleotide-diphossugar_trans"/>
</dbReference>
<proteinExistence type="inferred from homology"/>
<comment type="catalytic activity">
    <reaction evidence="1">
        <text>2-C-methyl-D-erythritol 4-phosphate + CTP + H(+) = 4-CDP-2-C-methyl-D-erythritol + diphosphate</text>
        <dbReference type="Rhea" id="RHEA:13429"/>
        <dbReference type="ChEBI" id="CHEBI:15378"/>
        <dbReference type="ChEBI" id="CHEBI:33019"/>
        <dbReference type="ChEBI" id="CHEBI:37563"/>
        <dbReference type="ChEBI" id="CHEBI:57823"/>
        <dbReference type="ChEBI" id="CHEBI:58262"/>
        <dbReference type="EC" id="2.7.7.60"/>
    </reaction>
</comment>
<reference evidence="9 10" key="2">
    <citation type="submission" date="2024-08" db="EMBL/GenBank/DDBJ databases">
        <title>Phylogenomic analyses of a clade within the roseobacter group suggest taxonomic reassignments of species of the genera Aestuariivita, Citreicella, Loktanella, Nautella, Pelagibaca, Ruegeria, Thalassobius, Thiobacimonas and Tropicibacter, and the proposal o.</title>
        <authorList>
            <person name="Jeon C.O."/>
        </authorList>
    </citation>
    <scope>NUCLEOTIDE SEQUENCE [LARGE SCALE GENOMIC DNA]</scope>
    <source>
        <strain evidence="9 10">SS1-5</strain>
    </source>
</reference>
<dbReference type="Pfam" id="PF01128">
    <property type="entry name" value="IspD"/>
    <property type="match status" value="1"/>
</dbReference>
<evidence type="ECO:0000256" key="8">
    <source>
        <dbReference type="ARBA" id="ARBA00023229"/>
    </source>
</evidence>
<dbReference type="EMBL" id="CP151767">
    <property type="protein sequence ID" value="WZU69104.1"/>
    <property type="molecule type" value="Genomic_DNA"/>
</dbReference>
<dbReference type="Proteomes" id="UP001470809">
    <property type="component" value="Chromosome"/>
</dbReference>
<evidence type="ECO:0000256" key="3">
    <source>
        <dbReference type="ARBA" id="ARBA00009789"/>
    </source>
</evidence>
<dbReference type="InterPro" id="IPR018294">
    <property type="entry name" value="ISPD_synthase_CS"/>
</dbReference>
<dbReference type="RefSeq" id="WP_342078396.1">
    <property type="nucleotide sequence ID" value="NZ_CP151767.2"/>
</dbReference>
<keyword evidence="10" id="KW-1185">Reference proteome</keyword>
<dbReference type="GO" id="GO:0008299">
    <property type="term" value="P:isoprenoid biosynthetic process"/>
    <property type="evidence" value="ECO:0007669"/>
    <property type="project" value="UniProtKB-KW"/>
</dbReference>
<dbReference type="Gene3D" id="3.90.550.10">
    <property type="entry name" value="Spore Coat Polysaccharide Biosynthesis Protein SpsA, Chain A"/>
    <property type="match status" value="1"/>
</dbReference>
<dbReference type="PROSITE" id="PS01295">
    <property type="entry name" value="ISPD"/>
    <property type="match status" value="1"/>
</dbReference>
<reference evidence="10" key="1">
    <citation type="submission" date="2024-04" db="EMBL/GenBank/DDBJ databases">
        <title>Phylogenomic analyses of a clade within the roseobacter group suggest taxonomic reassignments of species of the genera Aestuariivita, Citreicella, Loktanella, Nautella, Pelagibaca, Ruegeria, Thalassobius, Thiobacimonas and Tropicibacter, and the proposal o.</title>
        <authorList>
            <person name="Jeon C.O."/>
        </authorList>
    </citation>
    <scope>NUCLEOTIDE SEQUENCE [LARGE SCALE GENOMIC DNA]</scope>
    <source>
        <strain evidence="10">SS1-5</strain>
    </source>
</reference>
<dbReference type="KEGG" id="yrh:AABB31_09725"/>
<accession>A0AAN0NM65</accession>
<comment type="pathway">
    <text evidence="2">Isoprenoid biosynthesis; isopentenyl diphosphate biosynthesis via DXP pathway; isopentenyl diphosphate from 1-deoxy-D-xylulose 5-phosphate: step 2/6.</text>
</comment>
<sequence length="230" mass="24558">MIDQTSRTAVLIVAAGRGRRLGGTIPKQYIPIEGLCALRRTVDLFLSLPQINSITTVIHPDDKALYDAAVDGLVDHKLREPVPGGETRAASVRNGLTSLDHMAPDLVLIHDAARPFIAPVIVENTIKALGSHQGACVALPVVDALWRSDGDLAASSIPRDGLWRAQTPQGFHFAAIRAAHADHDGTGADDVFVARAAGIPVAFVLGDEANYKITTAADLERAKRDIRQQS</sequence>
<keyword evidence="6 9" id="KW-0808">Transferase</keyword>
<dbReference type="SUPFAM" id="SSF53448">
    <property type="entry name" value="Nucleotide-diphospho-sugar transferases"/>
    <property type="match status" value="1"/>
</dbReference>
<evidence type="ECO:0000313" key="9">
    <source>
        <dbReference type="EMBL" id="WZU69104.1"/>
    </source>
</evidence>